<protein>
    <submittedName>
        <fullName evidence="1">Uncharacterized protein</fullName>
    </submittedName>
</protein>
<reference evidence="1" key="2">
    <citation type="submission" date="2022-01" db="EMBL/GenBank/DDBJ databases">
        <authorList>
            <person name="Yamashiro T."/>
            <person name="Shiraishi A."/>
            <person name="Satake H."/>
            <person name="Nakayama K."/>
        </authorList>
    </citation>
    <scope>NUCLEOTIDE SEQUENCE</scope>
</reference>
<accession>A0ABQ5E2V0</accession>
<proteinExistence type="predicted"/>
<dbReference type="Proteomes" id="UP001151760">
    <property type="component" value="Unassembled WGS sequence"/>
</dbReference>
<dbReference type="EMBL" id="BQNB010015899">
    <property type="protein sequence ID" value="GJT45409.1"/>
    <property type="molecule type" value="Genomic_DNA"/>
</dbReference>
<gene>
    <name evidence="1" type="ORF">Tco_0954124</name>
</gene>
<comment type="caution">
    <text evidence="1">The sequence shown here is derived from an EMBL/GenBank/DDBJ whole genome shotgun (WGS) entry which is preliminary data.</text>
</comment>
<name>A0ABQ5E2V0_9ASTR</name>
<sequence length="183" mass="21446">MEKKRMISAKSSSDDVVLWVYFMLSSFKFIFCQLSRAVCPVRWEFRGTSFGFHPFQFSGLPRKLTMEEMLYKFIDEGRWEHEEMEALIREFKTTNELLLKERNNSLSELEFEVYVLSKAINHAQLSNYEVKGVTTRGGKTTTEIICDTNDINKEPLILHHDKPVEPNEVLVETKPQETKEQTI</sequence>
<keyword evidence="2" id="KW-1185">Reference proteome</keyword>
<evidence type="ECO:0000313" key="1">
    <source>
        <dbReference type="EMBL" id="GJT45409.1"/>
    </source>
</evidence>
<organism evidence="1 2">
    <name type="scientific">Tanacetum coccineum</name>
    <dbReference type="NCBI Taxonomy" id="301880"/>
    <lineage>
        <taxon>Eukaryota</taxon>
        <taxon>Viridiplantae</taxon>
        <taxon>Streptophyta</taxon>
        <taxon>Embryophyta</taxon>
        <taxon>Tracheophyta</taxon>
        <taxon>Spermatophyta</taxon>
        <taxon>Magnoliopsida</taxon>
        <taxon>eudicotyledons</taxon>
        <taxon>Gunneridae</taxon>
        <taxon>Pentapetalae</taxon>
        <taxon>asterids</taxon>
        <taxon>campanulids</taxon>
        <taxon>Asterales</taxon>
        <taxon>Asteraceae</taxon>
        <taxon>Asteroideae</taxon>
        <taxon>Anthemideae</taxon>
        <taxon>Anthemidinae</taxon>
        <taxon>Tanacetum</taxon>
    </lineage>
</organism>
<reference evidence="1" key="1">
    <citation type="journal article" date="2022" name="Int. J. Mol. Sci.">
        <title>Draft Genome of Tanacetum Coccineum: Genomic Comparison of Closely Related Tanacetum-Family Plants.</title>
        <authorList>
            <person name="Yamashiro T."/>
            <person name="Shiraishi A."/>
            <person name="Nakayama K."/>
            <person name="Satake H."/>
        </authorList>
    </citation>
    <scope>NUCLEOTIDE SEQUENCE</scope>
</reference>
<evidence type="ECO:0000313" key="2">
    <source>
        <dbReference type="Proteomes" id="UP001151760"/>
    </source>
</evidence>